<evidence type="ECO:0000256" key="3">
    <source>
        <dbReference type="ARBA" id="ARBA00022454"/>
    </source>
</evidence>
<dbReference type="GO" id="GO:0046982">
    <property type="term" value="F:protein heterodimerization activity"/>
    <property type="evidence" value="ECO:0007669"/>
    <property type="project" value="InterPro"/>
</dbReference>
<name>A0A2T3ZIC9_TRIA4</name>
<feature type="domain" description="Core Histone H2A/H2B/H3" evidence="5">
    <location>
        <begin position="12"/>
        <end position="88"/>
    </location>
</feature>
<dbReference type="Gene3D" id="1.10.20.10">
    <property type="entry name" value="Histone, subunit A"/>
    <property type="match status" value="1"/>
</dbReference>
<dbReference type="SMART" id="SM00428">
    <property type="entry name" value="H3"/>
    <property type="match status" value="1"/>
</dbReference>
<dbReference type="GO" id="GO:0003677">
    <property type="term" value="F:DNA binding"/>
    <property type="evidence" value="ECO:0007669"/>
    <property type="project" value="InterPro"/>
</dbReference>
<comment type="subcellular location">
    <subcellularLocation>
        <location evidence="1">Chromosome</location>
    </subcellularLocation>
</comment>
<dbReference type="InterPro" id="IPR007125">
    <property type="entry name" value="H2A/H2B/H3"/>
</dbReference>
<dbReference type="STRING" id="1042311.A0A2T3ZIC9"/>
<keyword evidence="4" id="KW-0238">DNA-binding</keyword>
<evidence type="ECO:0000256" key="2">
    <source>
        <dbReference type="ARBA" id="ARBA00010343"/>
    </source>
</evidence>
<reference evidence="6 7" key="1">
    <citation type="submission" date="2016-07" db="EMBL/GenBank/DDBJ databases">
        <title>Multiple horizontal gene transfer events from other fungi enriched the ability of initially mycotrophic Trichoderma (Ascomycota) to feed on dead plant biomass.</title>
        <authorList>
            <consortium name="DOE Joint Genome Institute"/>
            <person name="Aerts A."/>
            <person name="Atanasova L."/>
            <person name="Chenthamara K."/>
            <person name="Zhang J."/>
            <person name="Grujic M."/>
            <person name="Henrissat B."/>
            <person name="Kuo A."/>
            <person name="Salamov A."/>
            <person name="Lipzen A."/>
            <person name="Labutti K."/>
            <person name="Barry K."/>
            <person name="Miao Y."/>
            <person name="Rahimi M.J."/>
            <person name="Shen Q."/>
            <person name="Grigoriev I.V."/>
            <person name="Kubicek C.P."/>
            <person name="Druzhinina I.S."/>
        </authorList>
    </citation>
    <scope>NUCLEOTIDE SEQUENCE [LARGE SCALE GENOMIC DNA]</scope>
    <source>
        <strain evidence="6 7">CBS 433.97</strain>
    </source>
</reference>
<organism evidence="6 7">
    <name type="scientific">Trichoderma asperellum (strain ATCC 204424 / CBS 433.97 / NBRC 101777)</name>
    <dbReference type="NCBI Taxonomy" id="1042311"/>
    <lineage>
        <taxon>Eukaryota</taxon>
        <taxon>Fungi</taxon>
        <taxon>Dikarya</taxon>
        <taxon>Ascomycota</taxon>
        <taxon>Pezizomycotina</taxon>
        <taxon>Sordariomycetes</taxon>
        <taxon>Hypocreomycetidae</taxon>
        <taxon>Hypocreales</taxon>
        <taxon>Hypocreaceae</taxon>
        <taxon>Trichoderma</taxon>
    </lineage>
</organism>
<evidence type="ECO:0000256" key="1">
    <source>
        <dbReference type="ARBA" id="ARBA00004286"/>
    </source>
</evidence>
<keyword evidence="7" id="KW-1185">Reference proteome</keyword>
<evidence type="ECO:0000313" key="7">
    <source>
        <dbReference type="Proteomes" id="UP000240493"/>
    </source>
</evidence>
<dbReference type="InterPro" id="IPR000164">
    <property type="entry name" value="Histone_H3/CENP-A"/>
</dbReference>
<dbReference type="PRINTS" id="PR00622">
    <property type="entry name" value="HISTONEH3"/>
</dbReference>
<protein>
    <recommendedName>
        <fullName evidence="5">Core Histone H2A/H2B/H3 domain-containing protein</fullName>
    </recommendedName>
</protein>
<dbReference type="Proteomes" id="UP000240493">
    <property type="component" value="Unassembled WGS sequence"/>
</dbReference>
<dbReference type="SUPFAM" id="SSF47113">
    <property type="entry name" value="Histone-fold"/>
    <property type="match status" value="1"/>
</dbReference>
<sequence>MLASLQVFAVVARENHGRQEKFIRFRSPEGGFQRIVHDIPDEIKPGIRFQSRAFAVLQEAIKSFATTYFTTMRLNANHANRVTIWLEDNNLVDMLRSGTHPTH</sequence>
<gene>
    <name evidence="6" type="ORF">M441DRAFT_87528</name>
</gene>
<dbReference type="Pfam" id="PF00125">
    <property type="entry name" value="Histone"/>
    <property type="match status" value="1"/>
</dbReference>
<dbReference type="OrthoDB" id="420022at2759"/>
<accession>A0A2T3ZIC9</accession>
<evidence type="ECO:0000313" key="6">
    <source>
        <dbReference type="EMBL" id="PTB44569.1"/>
    </source>
</evidence>
<dbReference type="EMBL" id="KZ679258">
    <property type="protein sequence ID" value="PTB44569.1"/>
    <property type="molecule type" value="Genomic_DNA"/>
</dbReference>
<dbReference type="GO" id="GO:0000786">
    <property type="term" value="C:nucleosome"/>
    <property type="evidence" value="ECO:0007669"/>
    <property type="project" value="UniProtKB-KW"/>
</dbReference>
<keyword evidence="3" id="KW-0158">Chromosome</keyword>
<dbReference type="InterPro" id="IPR009072">
    <property type="entry name" value="Histone-fold"/>
</dbReference>
<dbReference type="GO" id="GO:0030527">
    <property type="term" value="F:structural constituent of chromatin"/>
    <property type="evidence" value="ECO:0007669"/>
    <property type="project" value="InterPro"/>
</dbReference>
<comment type="similarity">
    <text evidence="2">Belongs to the histone H3 family.</text>
</comment>
<dbReference type="AlphaFoldDB" id="A0A2T3ZIC9"/>
<keyword evidence="4" id="KW-0544">Nucleosome core</keyword>
<evidence type="ECO:0000256" key="4">
    <source>
        <dbReference type="ARBA" id="ARBA00023269"/>
    </source>
</evidence>
<proteinExistence type="inferred from homology"/>
<evidence type="ECO:0000259" key="5">
    <source>
        <dbReference type="Pfam" id="PF00125"/>
    </source>
</evidence>